<name>A0ABP7AEM7_9ACTN</name>
<reference evidence="6" key="1">
    <citation type="journal article" date="2019" name="Int. J. Syst. Evol. Microbiol.">
        <title>The Global Catalogue of Microorganisms (GCM) 10K type strain sequencing project: providing services to taxonomists for standard genome sequencing and annotation.</title>
        <authorList>
            <consortium name="The Broad Institute Genomics Platform"/>
            <consortium name="The Broad Institute Genome Sequencing Center for Infectious Disease"/>
            <person name="Wu L."/>
            <person name="Ma J."/>
        </authorList>
    </citation>
    <scope>NUCLEOTIDE SEQUENCE [LARGE SCALE GENOMIC DNA]</scope>
    <source>
        <strain evidence="6">JCM 16902</strain>
    </source>
</reference>
<proteinExistence type="inferred from homology"/>
<dbReference type="Pfam" id="PF17763">
    <property type="entry name" value="Asparaginase_C"/>
    <property type="match status" value="1"/>
</dbReference>
<evidence type="ECO:0000313" key="6">
    <source>
        <dbReference type="Proteomes" id="UP001501074"/>
    </source>
</evidence>
<keyword evidence="6" id="KW-1185">Reference proteome</keyword>
<dbReference type="PROSITE" id="PS51732">
    <property type="entry name" value="ASN_GLN_ASE_3"/>
    <property type="match status" value="1"/>
</dbReference>
<dbReference type="PIRSF" id="PIRSF001220">
    <property type="entry name" value="L-ASNase_gatD"/>
    <property type="match status" value="1"/>
</dbReference>
<dbReference type="Gene3D" id="3.40.50.40">
    <property type="match status" value="1"/>
</dbReference>
<feature type="domain" description="Asparaginase/glutaminase C-terminal" evidence="4">
    <location>
        <begin position="214"/>
        <end position="326"/>
    </location>
</feature>
<dbReference type="Pfam" id="PF00710">
    <property type="entry name" value="Asparaginase"/>
    <property type="match status" value="1"/>
</dbReference>
<dbReference type="InterPro" id="IPR006034">
    <property type="entry name" value="Asparaginase/glutaminase-like"/>
</dbReference>
<dbReference type="Proteomes" id="UP001501074">
    <property type="component" value="Unassembled WGS sequence"/>
</dbReference>
<dbReference type="InterPro" id="IPR040919">
    <property type="entry name" value="Asparaginase_C"/>
</dbReference>
<organism evidence="5 6">
    <name type="scientific">Kineosporia mesophila</name>
    <dbReference type="NCBI Taxonomy" id="566012"/>
    <lineage>
        <taxon>Bacteria</taxon>
        <taxon>Bacillati</taxon>
        <taxon>Actinomycetota</taxon>
        <taxon>Actinomycetes</taxon>
        <taxon>Kineosporiales</taxon>
        <taxon>Kineosporiaceae</taxon>
        <taxon>Kineosporia</taxon>
    </lineage>
</organism>
<evidence type="ECO:0000256" key="2">
    <source>
        <dbReference type="ARBA" id="ARBA00022801"/>
    </source>
</evidence>
<evidence type="ECO:0000259" key="4">
    <source>
        <dbReference type="Pfam" id="PF17763"/>
    </source>
</evidence>
<dbReference type="InterPro" id="IPR027474">
    <property type="entry name" value="L-asparaginase_N"/>
</dbReference>
<evidence type="ECO:0000256" key="1">
    <source>
        <dbReference type="ARBA" id="ARBA00010518"/>
    </source>
</evidence>
<dbReference type="InterPro" id="IPR027473">
    <property type="entry name" value="L-asparaginase_C"/>
</dbReference>
<dbReference type="PANTHER" id="PTHR11707:SF28">
    <property type="entry name" value="60 KDA LYSOPHOSPHOLIPASE"/>
    <property type="match status" value="1"/>
</dbReference>
<dbReference type="SUPFAM" id="SSF53774">
    <property type="entry name" value="Glutaminase/Asparaginase"/>
    <property type="match status" value="1"/>
</dbReference>
<dbReference type="InterPro" id="IPR036152">
    <property type="entry name" value="Asp/glu_Ase-like_sf"/>
</dbReference>
<sequence length="332" mass="34100">MGLRLTPVKKVLLITLGGTISSSADGGTTGVVPRSGADELAAQLAPWLPHVQVVPHEFRLLPSPSLGLADLFALLELIRSTEDVSGIVVSQGTDTLEETAFFLDVLGAGTHRPVVITGAMRDRDTPGADGAANLVAAVHVAASPQARGVLVVFADRIFAGRTVRKESAVHTDAFTASPWGALGLVREGQAHLPLSASPAPTLPVPGLPSDLPAVALISTGVDDDLRLLPGLAGFGYAGVVLEGMGGGHVTAGAVDAVVACDLPVALCSRAGTGPTLRHTYGYPGGEIDLLGRGLLWGGHLTGVKARLLLLLCLMHGWSGEELRERFETIAGG</sequence>
<dbReference type="Gene3D" id="3.40.50.1170">
    <property type="entry name" value="L-asparaginase, N-terminal domain"/>
    <property type="match status" value="1"/>
</dbReference>
<dbReference type="SFLD" id="SFLDS00057">
    <property type="entry name" value="Glutaminase/Asparaginase"/>
    <property type="match status" value="1"/>
</dbReference>
<evidence type="ECO:0000259" key="3">
    <source>
        <dbReference type="Pfam" id="PF00710"/>
    </source>
</evidence>
<dbReference type="CDD" id="cd08964">
    <property type="entry name" value="L-asparaginase_II"/>
    <property type="match status" value="1"/>
</dbReference>
<dbReference type="InterPro" id="IPR037152">
    <property type="entry name" value="L-asparaginase_N_sf"/>
</dbReference>
<dbReference type="PANTHER" id="PTHR11707">
    <property type="entry name" value="L-ASPARAGINASE"/>
    <property type="match status" value="1"/>
</dbReference>
<gene>
    <name evidence="5" type="ORF">GCM10022223_55590</name>
</gene>
<dbReference type="PIRSF" id="PIRSF500176">
    <property type="entry name" value="L_ASNase"/>
    <property type="match status" value="1"/>
</dbReference>
<comment type="similarity">
    <text evidence="1">Belongs to the asparaginase 1 family.</text>
</comment>
<accession>A0ABP7AEM7</accession>
<evidence type="ECO:0000313" key="5">
    <source>
        <dbReference type="EMBL" id="GAA3630663.1"/>
    </source>
</evidence>
<comment type="caution">
    <text evidence="5">The sequence shown here is derived from an EMBL/GenBank/DDBJ whole genome shotgun (WGS) entry which is preliminary data.</text>
</comment>
<dbReference type="InterPro" id="IPR004550">
    <property type="entry name" value="AsnASE_II"/>
</dbReference>
<keyword evidence="2" id="KW-0378">Hydrolase</keyword>
<dbReference type="PRINTS" id="PR00139">
    <property type="entry name" value="ASNGLNASE"/>
</dbReference>
<dbReference type="SMART" id="SM00870">
    <property type="entry name" value="Asparaginase"/>
    <property type="match status" value="1"/>
</dbReference>
<protein>
    <submittedName>
        <fullName evidence="5">Asparaginase</fullName>
    </submittedName>
</protein>
<dbReference type="EMBL" id="BAAAZO010000011">
    <property type="protein sequence ID" value="GAA3630663.1"/>
    <property type="molecule type" value="Genomic_DNA"/>
</dbReference>
<feature type="domain" description="L-asparaginase N-terminal" evidence="3">
    <location>
        <begin position="10"/>
        <end position="192"/>
    </location>
</feature>